<gene>
    <name evidence="1" type="ordered locus">Marme_2095</name>
</gene>
<dbReference type="KEGG" id="mme:Marme_2095"/>
<dbReference type="Proteomes" id="UP000001062">
    <property type="component" value="Chromosome"/>
</dbReference>
<organism evidence="1 2">
    <name type="scientific">Marinomonas mediterranea (strain ATCC 700492 / JCM 21426 / NBRC 103028 / MMB-1)</name>
    <dbReference type="NCBI Taxonomy" id="717774"/>
    <lineage>
        <taxon>Bacteria</taxon>
        <taxon>Pseudomonadati</taxon>
        <taxon>Pseudomonadota</taxon>
        <taxon>Gammaproteobacteria</taxon>
        <taxon>Oceanospirillales</taxon>
        <taxon>Oceanospirillaceae</taxon>
        <taxon>Marinomonas</taxon>
    </lineage>
</organism>
<dbReference type="EMBL" id="CP002583">
    <property type="protein sequence ID" value="ADZ91343.1"/>
    <property type="molecule type" value="Genomic_DNA"/>
</dbReference>
<dbReference type="AlphaFoldDB" id="F2K401"/>
<name>F2K401_MARM1</name>
<dbReference type="HOGENOM" id="CLU_2974166_0_0_6"/>
<sequence length="58" mass="6700">MHLFENRLVLSFYCVNQTEIGAATARFFIATASIMATKLKTFDYTGLHLFLNENQSYF</sequence>
<accession>F2K401</accession>
<dbReference type="PATRIC" id="fig|717774.3.peg.2157"/>
<evidence type="ECO:0000313" key="2">
    <source>
        <dbReference type="Proteomes" id="UP000001062"/>
    </source>
</evidence>
<reference evidence="1 2" key="1">
    <citation type="journal article" date="2012" name="Stand. Genomic Sci.">
        <title>Complete genome sequence of the melanogenic marine bacterium Marinomonas mediterranea type strain (MMB-1(T)).</title>
        <authorList>
            <person name="Lucas-Elio P."/>
            <person name="Goodwin L."/>
            <person name="Woyke T."/>
            <person name="Pitluck S."/>
            <person name="Nolan M."/>
            <person name="Kyrpides N.C."/>
            <person name="Detter J.C."/>
            <person name="Copeland A."/>
            <person name="Teshima H."/>
            <person name="Bruce D."/>
            <person name="Detter C."/>
            <person name="Tapia R."/>
            <person name="Han S."/>
            <person name="Land M.L."/>
            <person name="Ivanova N."/>
            <person name="Mikhailova N."/>
            <person name="Johnston A.W."/>
            <person name="Sanchez-Amat A."/>
        </authorList>
    </citation>
    <scope>NUCLEOTIDE SEQUENCE [LARGE SCALE GENOMIC DNA]</scope>
    <source>
        <strain evidence="2">ATCC 700492 / JCM 21426 / NBRC 103028 / MMB-1</strain>
    </source>
</reference>
<keyword evidence="2" id="KW-1185">Reference proteome</keyword>
<dbReference type="STRING" id="717774.Marme_2095"/>
<evidence type="ECO:0000313" key="1">
    <source>
        <dbReference type="EMBL" id="ADZ91343.1"/>
    </source>
</evidence>
<proteinExistence type="predicted"/>
<protein>
    <submittedName>
        <fullName evidence="1">Uncharacterized protein</fullName>
    </submittedName>
</protein>